<evidence type="ECO:0000313" key="9">
    <source>
        <dbReference type="EMBL" id="KAG9069182.1"/>
    </source>
</evidence>
<dbReference type="PANTHER" id="PTHR23055">
    <property type="entry name" value="CALCIUM BINDING PROTEINS"/>
    <property type="match status" value="1"/>
</dbReference>
<evidence type="ECO:0000256" key="3">
    <source>
        <dbReference type="ARBA" id="ARBA00022723"/>
    </source>
</evidence>
<keyword evidence="6" id="KW-0449">Lipoprotein</keyword>
<dbReference type="FunFam" id="1.10.238.10:FF:000009">
    <property type="entry name" value="Visinin-like protein 1"/>
    <property type="match status" value="1"/>
</dbReference>
<dbReference type="GO" id="GO:0016020">
    <property type="term" value="C:membrane"/>
    <property type="evidence" value="ECO:0007669"/>
    <property type="project" value="TreeGrafter"/>
</dbReference>
<accession>A0A9P7XXY6</accession>
<dbReference type="Gene3D" id="1.10.238.10">
    <property type="entry name" value="EF-hand"/>
    <property type="match status" value="1"/>
</dbReference>
<evidence type="ECO:0000313" key="10">
    <source>
        <dbReference type="Proteomes" id="UP000707451"/>
    </source>
</evidence>
<dbReference type="CDD" id="cd00051">
    <property type="entry name" value="EFh"/>
    <property type="match status" value="2"/>
</dbReference>
<dbReference type="GO" id="GO:0005829">
    <property type="term" value="C:cytosol"/>
    <property type="evidence" value="ECO:0007669"/>
    <property type="project" value="TreeGrafter"/>
</dbReference>
<evidence type="ECO:0000256" key="6">
    <source>
        <dbReference type="ARBA" id="ARBA00023288"/>
    </source>
</evidence>
<protein>
    <recommendedName>
        <fullName evidence="7">Calcium-binding protein NCS-1</fullName>
    </recommendedName>
</protein>
<keyword evidence="10" id="KW-1185">Reference proteome</keyword>
<dbReference type="Proteomes" id="UP000707451">
    <property type="component" value="Unassembled WGS sequence"/>
</dbReference>
<keyword evidence="4" id="KW-0677">Repeat</keyword>
<feature type="domain" description="EF-hand" evidence="8">
    <location>
        <begin position="114"/>
        <end position="149"/>
    </location>
</feature>
<dbReference type="EMBL" id="JAHRHY010000005">
    <property type="protein sequence ID" value="KAG9069182.1"/>
    <property type="molecule type" value="Genomic_DNA"/>
</dbReference>
<reference evidence="9" key="1">
    <citation type="submission" date="2021-06" db="EMBL/GenBank/DDBJ databases">
        <title>Genome Sequence of Mortierella hyaline Strain SCG-10, a Cold-Adapted, Nitrate-Reducing Fungus Isolated from Soil in Minnesota, USA.</title>
        <authorList>
            <person name="Aldossari N."/>
        </authorList>
    </citation>
    <scope>NUCLEOTIDE SEQUENCE</scope>
    <source>
        <strain evidence="9">SCG-10</strain>
    </source>
</reference>
<evidence type="ECO:0000256" key="7">
    <source>
        <dbReference type="ARBA" id="ARBA00071944"/>
    </source>
</evidence>
<feature type="domain" description="EF-hand" evidence="8">
    <location>
        <begin position="162"/>
        <end position="197"/>
    </location>
</feature>
<evidence type="ECO:0000259" key="8">
    <source>
        <dbReference type="PROSITE" id="PS50222"/>
    </source>
</evidence>
<dbReference type="PROSITE" id="PS50222">
    <property type="entry name" value="EF_HAND_2"/>
    <property type="match status" value="3"/>
</dbReference>
<sequence length="208" mass="24229">MGRSQSKLTTEELKDLQRCTRFDKKELQQWYGHHDLKFSAMWLSRPSSYKGFIKDCPSGELDKPEFQKIYKQFFPFGDPSTFADYVFNVFDSNKNGKIEFKEFIVALSVTSRGNLEEKLHWAFQLYDIDNNQSITYDEMLSIVDAIYKMVGTMIKLPPDEDTPEKRVSKIFSLMDKDRDGCLNFEEFKEGSMKDPTIVQALSLYDGLV</sequence>
<dbReference type="Pfam" id="PF13499">
    <property type="entry name" value="EF-hand_7"/>
    <property type="match status" value="1"/>
</dbReference>
<dbReference type="InterPro" id="IPR018247">
    <property type="entry name" value="EF_Hand_1_Ca_BS"/>
</dbReference>
<keyword evidence="5" id="KW-0106">Calcium</keyword>
<evidence type="ECO:0000256" key="2">
    <source>
        <dbReference type="ARBA" id="ARBA00022707"/>
    </source>
</evidence>
<dbReference type="GO" id="GO:0005509">
    <property type="term" value="F:calcium ion binding"/>
    <property type="evidence" value="ECO:0007669"/>
    <property type="project" value="InterPro"/>
</dbReference>
<dbReference type="SUPFAM" id="SSF47473">
    <property type="entry name" value="EF-hand"/>
    <property type="match status" value="1"/>
</dbReference>
<keyword evidence="3" id="KW-0479">Metal-binding</keyword>
<dbReference type="PANTHER" id="PTHR23055:SF178">
    <property type="entry name" value="NEUROCALCIN HOMOLOG"/>
    <property type="match status" value="1"/>
</dbReference>
<evidence type="ECO:0000256" key="4">
    <source>
        <dbReference type="ARBA" id="ARBA00022737"/>
    </source>
</evidence>
<dbReference type="InterPro" id="IPR011992">
    <property type="entry name" value="EF-hand-dom_pair"/>
</dbReference>
<gene>
    <name evidence="9" type="primary">NCS1_2</name>
    <name evidence="9" type="ORF">KI688_010078</name>
</gene>
<comment type="similarity">
    <text evidence="1">Belongs to the recoverin family.</text>
</comment>
<evidence type="ECO:0000256" key="5">
    <source>
        <dbReference type="ARBA" id="ARBA00022837"/>
    </source>
</evidence>
<organism evidence="9 10">
    <name type="scientific">Linnemannia hyalina</name>
    <dbReference type="NCBI Taxonomy" id="64524"/>
    <lineage>
        <taxon>Eukaryota</taxon>
        <taxon>Fungi</taxon>
        <taxon>Fungi incertae sedis</taxon>
        <taxon>Mucoromycota</taxon>
        <taxon>Mortierellomycotina</taxon>
        <taxon>Mortierellomycetes</taxon>
        <taxon>Mortierellales</taxon>
        <taxon>Mortierellaceae</taxon>
        <taxon>Linnemannia</taxon>
    </lineage>
</organism>
<dbReference type="SMART" id="SM00054">
    <property type="entry name" value="EFh"/>
    <property type="match status" value="3"/>
</dbReference>
<comment type="caution">
    <text evidence="9">The sequence shown here is derived from an EMBL/GenBank/DDBJ whole genome shotgun (WGS) entry which is preliminary data.</text>
</comment>
<dbReference type="Pfam" id="PF00036">
    <property type="entry name" value="EF-hand_1"/>
    <property type="match status" value="1"/>
</dbReference>
<dbReference type="AlphaFoldDB" id="A0A9P7XXY6"/>
<evidence type="ECO:0000256" key="1">
    <source>
        <dbReference type="ARBA" id="ARBA00006049"/>
    </source>
</evidence>
<feature type="domain" description="EF-hand" evidence="8">
    <location>
        <begin position="78"/>
        <end position="113"/>
    </location>
</feature>
<dbReference type="PROSITE" id="PS00018">
    <property type="entry name" value="EF_HAND_1"/>
    <property type="match status" value="3"/>
</dbReference>
<keyword evidence="2" id="KW-0519">Myristate</keyword>
<dbReference type="OrthoDB" id="191686at2759"/>
<dbReference type="InterPro" id="IPR002048">
    <property type="entry name" value="EF_hand_dom"/>
</dbReference>
<name>A0A9P7XXY6_9FUNG</name>
<dbReference type="InterPro" id="IPR028846">
    <property type="entry name" value="Recoverin"/>
</dbReference>
<proteinExistence type="inferred from homology"/>